<reference evidence="2 3" key="1">
    <citation type="submission" date="2016-12" db="EMBL/GenBank/DDBJ databases">
        <title>Genomic comparison of strains in the 'Actinomyces naeslundii' group.</title>
        <authorList>
            <person name="Mughal S.R."/>
            <person name="Do T."/>
            <person name="Gilbert S.C."/>
            <person name="Witherden E.A."/>
            <person name="Didelot X."/>
            <person name="Beighton D."/>
        </authorList>
    </citation>
    <scope>NUCLEOTIDE SEQUENCE [LARGE SCALE GENOMIC DNA]</scope>
    <source>
        <strain evidence="2 3">WE8B-23</strain>
    </source>
</reference>
<evidence type="ECO:0000256" key="1">
    <source>
        <dbReference type="SAM" id="MobiDB-lite"/>
    </source>
</evidence>
<evidence type="ECO:0008006" key="4">
    <source>
        <dbReference type="Google" id="ProtNLM"/>
    </source>
</evidence>
<protein>
    <recommendedName>
        <fullName evidence="4">CRISPR-associated RAMP family protein</fullName>
    </recommendedName>
</protein>
<accession>A0A1Q8WU51</accession>
<organism evidence="2 3">
    <name type="scientific">Actinomyces oris</name>
    <dbReference type="NCBI Taxonomy" id="544580"/>
    <lineage>
        <taxon>Bacteria</taxon>
        <taxon>Bacillati</taxon>
        <taxon>Actinomycetota</taxon>
        <taxon>Actinomycetes</taxon>
        <taxon>Actinomycetales</taxon>
        <taxon>Actinomycetaceae</taxon>
        <taxon>Actinomyces</taxon>
    </lineage>
</organism>
<dbReference type="AlphaFoldDB" id="A0A1Q8WU51"/>
<dbReference type="OrthoDB" id="5362408at2"/>
<dbReference type="Proteomes" id="UP000185963">
    <property type="component" value="Unassembled WGS sequence"/>
</dbReference>
<name>A0A1Q8WU51_9ACTO</name>
<dbReference type="EMBL" id="MSKS01000011">
    <property type="protein sequence ID" value="OLO71532.1"/>
    <property type="molecule type" value="Genomic_DNA"/>
</dbReference>
<gene>
    <name evidence="2" type="ORF">BKH20_04000</name>
</gene>
<feature type="region of interest" description="Disordered" evidence="1">
    <location>
        <begin position="697"/>
        <end position="766"/>
    </location>
</feature>
<evidence type="ECO:0000313" key="3">
    <source>
        <dbReference type="Proteomes" id="UP000185963"/>
    </source>
</evidence>
<feature type="compositionally biased region" description="Basic and acidic residues" evidence="1">
    <location>
        <begin position="718"/>
        <end position="734"/>
    </location>
</feature>
<comment type="caution">
    <text evidence="2">The sequence shown here is derived from an EMBL/GenBank/DDBJ whole genome shotgun (WGS) entry which is preliminary data.</text>
</comment>
<evidence type="ECO:0000313" key="2">
    <source>
        <dbReference type="EMBL" id="OLO71532.1"/>
    </source>
</evidence>
<feature type="region of interest" description="Disordered" evidence="1">
    <location>
        <begin position="481"/>
        <end position="500"/>
    </location>
</feature>
<proteinExistence type="predicted"/>
<feature type="compositionally biased region" description="Polar residues" evidence="1">
    <location>
        <begin position="483"/>
        <end position="492"/>
    </location>
</feature>
<sequence length="766" mass="84969">MTAFQPFHSAVNRIPVPREQAQKKGYSSDLFEDDVAPAHDHLAAARWTGSVDLKITVKTPLVFGEQSAEPSSSREVNKQGRPCVSLPVDVNGKAIVPPTMIKGMISRAFETLTCSRFRVFAGHDEPLTYRVDPAQANGLFPGVVYYDDEIQGWAVEILNGTGNKNEMALLRDSVEKGAGTIVLEGHPNLKSGESGELPTEAEVMSEFRDRTEHGKWVYVKLTKWYGKSGKQIMVTHVWNEDIGEEGDFERFFRAPIEGEEFAAHGFPCRTAPRNKYAEDLYKDKKYERFFFKVKKGKDGRWREKKGTVVALPPDVISKYEKIVRSYVEMSKRPESRSLLNRAADGSEREKLGQLLKDDPVFVVLSAKTLDDGAVEGQVNRNVKVLAVLPTMVGRRTYDLSPAELAKRQGVFPVDDKGRASAADRVFGYVVPSPERGAVGGDVASRGRISISAVDSSNAVISRDRRELPPLLSPKVSSARRFLTDSSGKTPLTASGGPLRRGDYFREGQHLGAACYPVHRNQLGKNEFPKGNQEELGAKDEESSNDAVRLAVNSWIKAGSDLKCTLRYENLSRDELAALLWVLTPENLVPEEERDSSGNKVGYLRMGLGKPYGLGVVEVRMVGNSLKAKSGVDLANDYMSLESCDGLDGKGVSSADFLLPKEEFLAREPWVRAMRRAAYGYADRVEVRYMTLDENKENNITDSRTGAPKRNKGISPRDLFGEQARKPLSIHHPERNGNMGNRNGGRQHGEGRQGGRHGKARHRGRRH</sequence>
<dbReference type="RefSeq" id="WP_075390022.1">
    <property type="nucleotide sequence ID" value="NZ_MSKS01000011.1"/>
</dbReference>
<feature type="compositionally biased region" description="Basic residues" evidence="1">
    <location>
        <begin position="753"/>
        <end position="766"/>
    </location>
</feature>